<reference evidence="2" key="1">
    <citation type="submission" date="2023-10" db="EMBL/GenBank/DDBJ databases">
        <authorList>
            <person name="Hackl T."/>
        </authorList>
    </citation>
    <scope>NUCLEOTIDE SEQUENCE</scope>
</reference>
<dbReference type="InterPro" id="IPR051783">
    <property type="entry name" value="NAD(P)-dependent_oxidoreduct"/>
</dbReference>
<dbReference type="PANTHER" id="PTHR48079:SF6">
    <property type="entry name" value="NAD(P)-BINDING DOMAIN-CONTAINING PROTEIN-RELATED"/>
    <property type="match status" value="1"/>
</dbReference>
<evidence type="ECO:0000313" key="3">
    <source>
        <dbReference type="Proteomes" id="UP001295740"/>
    </source>
</evidence>
<comment type="caution">
    <text evidence="2">The sequence shown here is derived from an EMBL/GenBank/DDBJ whole genome shotgun (WGS) entry which is preliminary data.</text>
</comment>
<accession>A0AAI8YJD5</accession>
<dbReference type="Proteomes" id="UP001295740">
    <property type="component" value="Unassembled WGS sequence"/>
</dbReference>
<feature type="domain" description="NAD(P)-binding" evidence="1">
    <location>
        <begin position="9"/>
        <end position="93"/>
    </location>
</feature>
<protein>
    <submittedName>
        <fullName evidence="2">Uu.00g082220.m01.CDS01</fullName>
    </submittedName>
</protein>
<keyword evidence="3" id="KW-1185">Reference proteome</keyword>
<dbReference type="PANTHER" id="PTHR48079">
    <property type="entry name" value="PROTEIN YEEZ"/>
    <property type="match status" value="1"/>
</dbReference>
<dbReference type="GO" id="GO:0005737">
    <property type="term" value="C:cytoplasm"/>
    <property type="evidence" value="ECO:0007669"/>
    <property type="project" value="TreeGrafter"/>
</dbReference>
<dbReference type="InterPro" id="IPR036291">
    <property type="entry name" value="NAD(P)-bd_dom_sf"/>
</dbReference>
<dbReference type="AlphaFoldDB" id="A0AAI8YJD5"/>
<dbReference type="SUPFAM" id="SSF51735">
    <property type="entry name" value="NAD(P)-binding Rossmann-fold domains"/>
    <property type="match status" value="1"/>
</dbReference>
<gene>
    <name evidence="2" type="ORF">KHLLAP_LOCUS7504</name>
</gene>
<proteinExistence type="predicted"/>
<evidence type="ECO:0000259" key="1">
    <source>
        <dbReference type="Pfam" id="PF13460"/>
    </source>
</evidence>
<dbReference type="Gene3D" id="3.40.50.720">
    <property type="entry name" value="NAD(P)-binding Rossmann-like Domain"/>
    <property type="match status" value="2"/>
</dbReference>
<dbReference type="GO" id="GO:0004029">
    <property type="term" value="F:aldehyde dehydrogenase (NAD+) activity"/>
    <property type="evidence" value="ECO:0007669"/>
    <property type="project" value="TreeGrafter"/>
</dbReference>
<evidence type="ECO:0000313" key="2">
    <source>
        <dbReference type="EMBL" id="CAJ2507036.1"/>
    </source>
</evidence>
<name>A0AAI8YJD5_9PEZI</name>
<dbReference type="EMBL" id="CAUWAG010000010">
    <property type="protein sequence ID" value="CAJ2507036.1"/>
    <property type="molecule type" value="Genomic_DNA"/>
</dbReference>
<organism evidence="2 3">
    <name type="scientific">Anthostomella pinea</name>
    <dbReference type="NCBI Taxonomy" id="933095"/>
    <lineage>
        <taxon>Eukaryota</taxon>
        <taxon>Fungi</taxon>
        <taxon>Dikarya</taxon>
        <taxon>Ascomycota</taxon>
        <taxon>Pezizomycotina</taxon>
        <taxon>Sordariomycetes</taxon>
        <taxon>Xylariomycetidae</taxon>
        <taxon>Xylariales</taxon>
        <taxon>Xylariaceae</taxon>
        <taxon>Anthostomella</taxon>
    </lineage>
</organism>
<dbReference type="Pfam" id="PF13460">
    <property type="entry name" value="NAD_binding_10"/>
    <property type="match status" value="1"/>
</dbReference>
<sequence>MPFKIFVTGATGYIGGDALYALSSRHPEFEYALLVRTQEKADAVQKKYPQTRIVLGELGDAELLKKEAARADIVIHTADASDNEGAAKAIAEGLVEGHTASKPGYWLHTGGSGILTYFDSEADRLGEWEEKEFNDYSGVEELTHLPDEAFHRNVDQIVLKCGTEHADVVKTAIVCPPTIYGEGRGPISGRGRQVYELAKLVLQKGYAPVIGKGKARWNNIHVHDLSEAFRLLVEAAVFRNGSKDLWGDKGYYFVERGEHVWGDLARTVAGQAKELGFIKSDEEYQLGKDEALNVAGFEAVSWGLNSRGKAERLNKVLGWTPRECSMEEEVPRILKAEKERLG</sequence>
<dbReference type="InterPro" id="IPR016040">
    <property type="entry name" value="NAD(P)-bd_dom"/>
</dbReference>